<feature type="region of interest" description="Disordered" evidence="1">
    <location>
        <begin position="1"/>
        <end position="42"/>
    </location>
</feature>
<sequence>MARRKAAARLDELNGAPPKLASSEDLETVTQRGGYTNARRTSSGLRHPLKLNLMAVSEALVEEGLDPAVEFARILKGRPLVDENGEPVIDPVTGQQARRYELDADVRVRMLSEILNYTQPKLKAVEVKMSGSLELTSEQLDQRLGALLQKAMK</sequence>
<gene>
    <name evidence="2" type="ORF">UFOVP713_76</name>
</gene>
<name>A0A6J5NKS0_9CAUD</name>
<protein>
    <submittedName>
        <fullName evidence="2">Uncharacterized protein</fullName>
    </submittedName>
</protein>
<evidence type="ECO:0000313" key="2">
    <source>
        <dbReference type="EMBL" id="CAB4159322.1"/>
    </source>
</evidence>
<proteinExistence type="predicted"/>
<feature type="compositionally biased region" description="Polar residues" evidence="1">
    <location>
        <begin position="28"/>
        <end position="42"/>
    </location>
</feature>
<accession>A0A6J5NKS0</accession>
<evidence type="ECO:0000256" key="1">
    <source>
        <dbReference type="SAM" id="MobiDB-lite"/>
    </source>
</evidence>
<reference evidence="2" key="1">
    <citation type="submission" date="2020-04" db="EMBL/GenBank/DDBJ databases">
        <authorList>
            <person name="Chiriac C."/>
            <person name="Salcher M."/>
            <person name="Ghai R."/>
            <person name="Kavagutti S V."/>
        </authorList>
    </citation>
    <scope>NUCLEOTIDE SEQUENCE</scope>
</reference>
<dbReference type="EMBL" id="LR796676">
    <property type="protein sequence ID" value="CAB4159322.1"/>
    <property type="molecule type" value="Genomic_DNA"/>
</dbReference>
<organism evidence="2">
    <name type="scientific">uncultured Caudovirales phage</name>
    <dbReference type="NCBI Taxonomy" id="2100421"/>
    <lineage>
        <taxon>Viruses</taxon>
        <taxon>Duplodnaviria</taxon>
        <taxon>Heunggongvirae</taxon>
        <taxon>Uroviricota</taxon>
        <taxon>Caudoviricetes</taxon>
        <taxon>Peduoviridae</taxon>
        <taxon>Maltschvirus</taxon>
        <taxon>Maltschvirus maltsch</taxon>
    </lineage>
</organism>